<feature type="domain" description="Pop1 N-terminal" evidence="2">
    <location>
        <begin position="44"/>
        <end position="104"/>
    </location>
</feature>
<dbReference type="AlphaFoldDB" id="A0A5J5F0I4"/>
<protein>
    <recommendedName>
        <fullName evidence="2">Pop1 N-terminal domain-containing protein</fullName>
    </recommendedName>
</protein>
<dbReference type="Pfam" id="PF06978">
    <property type="entry name" value="POP1_N"/>
    <property type="match status" value="1"/>
</dbReference>
<comment type="caution">
    <text evidence="3">The sequence shown here is derived from an EMBL/GenBank/DDBJ whole genome shotgun (WGS) entry which is preliminary data.</text>
</comment>
<proteinExistence type="predicted"/>
<feature type="compositionally biased region" description="Polar residues" evidence="1">
    <location>
        <begin position="1"/>
        <end position="19"/>
    </location>
</feature>
<evidence type="ECO:0000313" key="5">
    <source>
        <dbReference type="Proteomes" id="UP000326924"/>
    </source>
</evidence>
<reference evidence="3 5" key="1">
    <citation type="submission" date="2019-09" db="EMBL/GenBank/DDBJ databases">
        <title>Draft genome of the ectomycorrhizal ascomycete Sphaerosporella brunnea.</title>
        <authorList>
            <consortium name="DOE Joint Genome Institute"/>
            <person name="Benucci G.M."/>
            <person name="Marozzi G."/>
            <person name="Antonielli L."/>
            <person name="Sanchez S."/>
            <person name="Marco P."/>
            <person name="Wang X."/>
            <person name="Falini L.B."/>
            <person name="Barry K."/>
            <person name="Haridas S."/>
            <person name="Lipzen A."/>
            <person name="Labutti K."/>
            <person name="Grigoriev I.V."/>
            <person name="Murat C."/>
            <person name="Martin F."/>
            <person name="Albertini E."/>
            <person name="Donnini D."/>
            <person name="Bonito G."/>
        </authorList>
    </citation>
    <scope>NUCLEOTIDE SEQUENCE [LARGE SCALE GENOMIC DNA]</scope>
    <source>
        <strain evidence="3 5">Sb_GMNB300</strain>
    </source>
</reference>
<gene>
    <name evidence="3" type="ORF">FN846DRAFT_906096</name>
    <name evidence="4" type="ORF">FN846DRAFT_906101</name>
</gene>
<dbReference type="EMBL" id="VXIS01000066">
    <property type="protein sequence ID" value="KAA8908676.1"/>
    <property type="molecule type" value="Genomic_DNA"/>
</dbReference>
<accession>A0A5J5F0I4</accession>
<dbReference type="OrthoDB" id="442863at2759"/>
<evidence type="ECO:0000313" key="4">
    <source>
        <dbReference type="EMBL" id="KAA8908683.1"/>
    </source>
</evidence>
<evidence type="ECO:0000256" key="1">
    <source>
        <dbReference type="SAM" id="MobiDB-lite"/>
    </source>
</evidence>
<dbReference type="InParanoid" id="A0A5J5F0I4"/>
<dbReference type="InterPro" id="IPR009723">
    <property type="entry name" value="Pop1_N"/>
</dbReference>
<name>A0A5J5F0I4_9PEZI</name>
<sequence>MTTPTPGQRLNPQASQTQPHVRPQLGALNMSAFIKARKFEIGALKKRTASHNTKRVPKLLRARAEKEMAEDNTPTHTFRKRKKIGHDRLRAETAEKLRKMGKEAIEKLVGHEEGVGGELKKPPQPYSSI</sequence>
<evidence type="ECO:0000259" key="2">
    <source>
        <dbReference type="Pfam" id="PF06978"/>
    </source>
</evidence>
<feature type="region of interest" description="Disordered" evidence="1">
    <location>
        <begin position="1"/>
        <end position="24"/>
    </location>
</feature>
<dbReference type="EMBL" id="VXIS01000066">
    <property type="protein sequence ID" value="KAA8908683.1"/>
    <property type="molecule type" value="Genomic_DNA"/>
</dbReference>
<organism evidence="3 5">
    <name type="scientific">Sphaerosporella brunnea</name>
    <dbReference type="NCBI Taxonomy" id="1250544"/>
    <lineage>
        <taxon>Eukaryota</taxon>
        <taxon>Fungi</taxon>
        <taxon>Dikarya</taxon>
        <taxon>Ascomycota</taxon>
        <taxon>Pezizomycotina</taxon>
        <taxon>Pezizomycetes</taxon>
        <taxon>Pezizales</taxon>
        <taxon>Pyronemataceae</taxon>
        <taxon>Sphaerosporella</taxon>
    </lineage>
</organism>
<dbReference type="Proteomes" id="UP000326924">
    <property type="component" value="Unassembled WGS sequence"/>
</dbReference>
<feature type="region of interest" description="Disordered" evidence="1">
    <location>
        <begin position="108"/>
        <end position="129"/>
    </location>
</feature>
<feature type="compositionally biased region" description="Basic and acidic residues" evidence="1">
    <location>
        <begin position="108"/>
        <end position="121"/>
    </location>
</feature>
<evidence type="ECO:0000313" key="3">
    <source>
        <dbReference type="EMBL" id="KAA8908676.1"/>
    </source>
</evidence>
<keyword evidence="5" id="KW-1185">Reference proteome</keyword>